<dbReference type="SUPFAM" id="SSF53335">
    <property type="entry name" value="S-adenosyl-L-methionine-dependent methyltransferases"/>
    <property type="match status" value="1"/>
</dbReference>
<sequence length="263" mass="29611">MDKHRIKISLPLLSAFILVLLTVLLTVSSATLFAQDRLVLEQALNANERDVNHLLRDDIRKPAEVMEFLGIKSGMRVLDIYAADGYYSYILSKVVGSQGVVYAQNPAANSNIEDIRQMFSLADALDERIDIASLTNIEHLRQGFFDLDIEPGSLDAVMMVQILHDFYNSEPGYASALLSHLKTLLKTGGVLAVIDHSGDKDQDNARLHRMQKNQAVELAKNAGFKLIGDSELLNNERDRRRRPVFDPMLGRNTDRFLLKFQKD</sequence>
<dbReference type="Pfam" id="PF01135">
    <property type="entry name" value="PCMT"/>
    <property type="match status" value="1"/>
</dbReference>
<dbReference type="EMBL" id="NVVJ01000007">
    <property type="protein sequence ID" value="PCJ27258.1"/>
    <property type="molecule type" value="Genomic_DNA"/>
</dbReference>
<reference evidence="2" key="1">
    <citation type="submission" date="2017-08" db="EMBL/GenBank/DDBJ databases">
        <title>A dynamic microbial community with high functional redundancy inhabits the cold, oxic subseafloor aquifer.</title>
        <authorList>
            <person name="Tully B.J."/>
            <person name="Wheat C.G."/>
            <person name="Glazer B.T."/>
            <person name="Huber J.A."/>
        </authorList>
    </citation>
    <scope>NUCLEOTIDE SEQUENCE [LARGE SCALE GENOMIC DNA]</scope>
</reference>
<protein>
    <recommendedName>
        <fullName evidence="3">Methyltransferase type 11 domain-containing protein</fullName>
    </recommendedName>
</protein>
<accession>A0A2A5B810</accession>
<evidence type="ECO:0000313" key="1">
    <source>
        <dbReference type="EMBL" id="PCJ27258.1"/>
    </source>
</evidence>
<proteinExistence type="predicted"/>
<dbReference type="AlphaFoldDB" id="A0A2A5B810"/>
<organism evidence="1 2">
    <name type="scientific">SAR86 cluster bacterium</name>
    <dbReference type="NCBI Taxonomy" id="2030880"/>
    <lineage>
        <taxon>Bacteria</taxon>
        <taxon>Pseudomonadati</taxon>
        <taxon>Pseudomonadota</taxon>
        <taxon>Gammaproteobacteria</taxon>
        <taxon>SAR86 cluster</taxon>
    </lineage>
</organism>
<gene>
    <name evidence="1" type="ORF">COA96_03485</name>
</gene>
<name>A0A2A5B810_9GAMM</name>
<comment type="caution">
    <text evidence="1">The sequence shown here is derived from an EMBL/GenBank/DDBJ whole genome shotgun (WGS) entry which is preliminary data.</text>
</comment>
<evidence type="ECO:0000313" key="2">
    <source>
        <dbReference type="Proteomes" id="UP000218327"/>
    </source>
</evidence>
<evidence type="ECO:0008006" key="3">
    <source>
        <dbReference type="Google" id="ProtNLM"/>
    </source>
</evidence>
<dbReference type="Proteomes" id="UP000218327">
    <property type="component" value="Unassembled WGS sequence"/>
</dbReference>
<dbReference type="InterPro" id="IPR029063">
    <property type="entry name" value="SAM-dependent_MTases_sf"/>
</dbReference>
<dbReference type="Gene3D" id="3.40.50.150">
    <property type="entry name" value="Vaccinia Virus protein VP39"/>
    <property type="match status" value="1"/>
</dbReference>